<evidence type="ECO:0000313" key="2">
    <source>
        <dbReference type="EMBL" id="KAJ3041181.1"/>
    </source>
</evidence>
<gene>
    <name evidence="2" type="ORF">HK097_002367</name>
</gene>
<accession>A0AAD5S3M7</accession>
<dbReference type="AlphaFoldDB" id="A0AAD5S3M7"/>
<keyword evidence="3" id="KW-1185">Reference proteome</keyword>
<feature type="region of interest" description="Disordered" evidence="1">
    <location>
        <begin position="45"/>
        <end position="113"/>
    </location>
</feature>
<feature type="region of interest" description="Disordered" evidence="1">
    <location>
        <begin position="131"/>
        <end position="257"/>
    </location>
</feature>
<reference evidence="2" key="1">
    <citation type="submission" date="2020-05" db="EMBL/GenBank/DDBJ databases">
        <title>Phylogenomic resolution of chytrid fungi.</title>
        <authorList>
            <person name="Stajich J.E."/>
            <person name="Amses K."/>
            <person name="Simmons R."/>
            <person name="Seto K."/>
            <person name="Myers J."/>
            <person name="Bonds A."/>
            <person name="Quandt C.A."/>
            <person name="Barry K."/>
            <person name="Liu P."/>
            <person name="Grigoriev I."/>
            <person name="Longcore J.E."/>
            <person name="James T.Y."/>
        </authorList>
    </citation>
    <scope>NUCLEOTIDE SEQUENCE</scope>
    <source>
        <strain evidence="2">JEL0318</strain>
    </source>
</reference>
<evidence type="ECO:0000313" key="3">
    <source>
        <dbReference type="Proteomes" id="UP001212841"/>
    </source>
</evidence>
<proteinExistence type="predicted"/>
<feature type="compositionally biased region" description="Low complexity" evidence="1">
    <location>
        <begin position="200"/>
        <end position="216"/>
    </location>
</feature>
<protein>
    <submittedName>
        <fullName evidence="2">Uncharacterized protein</fullName>
    </submittedName>
</protein>
<dbReference type="EMBL" id="JADGJD010001503">
    <property type="protein sequence ID" value="KAJ3041181.1"/>
    <property type="molecule type" value="Genomic_DNA"/>
</dbReference>
<feature type="compositionally biased region" description="Basic and acidic residues" evidence="1">
    <location>
        <begin position="235"/>
        <end position="245"/>
    </location>
</feature>
<evidence type="ECO:0000256" key="1">
    <source>
        <dbReference type="SAM" id="MobiDB-lite"/>
    </source>
</evidence>
<name>A0AAD5S3M7_9FUNG</name>
<feature type="compositionally biased region" description="Low complexity" evidence="1">
    <location>
        <begin position="96"/>
        <end position="108"/>
    </location>
</feature>
<organism evidence="2 3">
    <name type="scientific">Rhizophlyctis rosea</name>
    <dbReference type="NCBI Taxonomy" id="64517"/>
    <lineage>
        <taxon>Eukaryota</taxon>
        <taxon>Fungi</taxon>
        <taxon>Fungi incertae sedis</taxon>
        <taxon>Chytridiomycota</taxon>
        <taxon>Chytridiomycota incertae sedis</taxon>
        <taxon>Chytridiomycetes</taxon>
        <taxon>Rhizophlyctidales</taxon>
        <taxon>Rhizophlyctidaceae</taxon>
        <taxon>Rhizophlyctis</taxon>
    </lineage>
</organism>
<feature type="compositionally biased region" description="Polar residues" evidence="1">
    <location>
        <begin position="141"/>
        <end position="150"/>
    </location>
</feature>
<sequence>MAFRIAARPAHEYHNSIETEYIDDNDFKLLDTLIAQAEQATASLPTAIKSEPVHESCPLSQESTSSRSSISTTDGWELSSHQDPPAEKDVKTEPNSTPSHTTSSSKISPKIEELILGEDEFEALDSLLRDAESSVVKDNPTIPTTSSYETSPEPDLGIASRLRARKRPPRTPSPPRKKARTALPTPDTTPTKRSTKRWSSADFSQSSSPPASVDSSKLQSVVKKLFEDEISTVESDSKPKNEQPARETNLPYPDNTTPLTINRSPILCLWAAVVAERQGYSWKESLSLGKGLQQT</sequence>
<feature type="compositionally biased region" description="Low complexity" evidence="1">
    <location>
        <begin position="60"/>
        <end position="73"/>
    </location>
</feature>
<feature type="compositionally biased region" description="Basic residues" evidence="1">
    <location>
        <begin position="162"/>
        <end position="180"/>
    </location>
</feature>
<dbReference type="Proteomes" id="UP001212841">
    <property type="component" value="Unassembled WGS sequence"/>
</dbReference>
<feature type="non-terminal residue" evidence="2">
    <location>
        <position position="295"/>
    </location>
</feature>
<comment type="caution">
    <text evidence="2">The sequence shown here is derived from an EMBL/GenBank/DDBJ whole genome shotgun (WGS) entry which is preliminary data.</text>
</comment>